<keyword evidence="2" id="KW-1185">Reference proteome</keyword>
<accession>A0ACA9M4G0</accession>
<dbReference type="Proteomes" id="UP000789366">
    <property type="component" value="Unassembled WGS sequence"/>
</dbReference>
<sequence length="317" mass="36386">MSSNEINKVSKSSEYLDQLKTFLKESQIENFDYTQFIDIQPVYRSFSLSLYSAILGEQKYALKSLRNDWFFDHEEFSQFKRELRLLSTTQHRNIIKFYGVTIGNLMLILQFANGGNLRDHLKAKHYEGRYKIFWDELISIAKDITHGLSYLHDNGIIHRNLYSRNILINDGKALITDFGLSKRLNDSATTISSSIKGMPAYVDPQSSIINNIPKSFDSEGVTTSFPHSLFNANLNLNEHENDQMAATDNSLIRQPIMNSGVKIYDYKEFTSIKKIGEGGYGQVERAHWESENITVALKSLKVKVNSSKDMIEELVRE</sequence>
<gene>
    <name evidence="1" type="ORF">SPELUC_LOCUS5524</name>
</gene>
<organism evidence="1 2">
    <name type="scientific">Cetraspora pellucida</name>
    <dbReference type="NCBI Taxonomy" id="1433469"/>
    <lineage>
        <taxon>Eukaryota</taxon>
        <taxon>Fungi</taxon>
        <taxon>Fungi incertae sedis</taxon>
        <taxon>Mucoromycota</taxon>
        <taxon>Glomeromycotina</taxon>
        <taxon>Glomeromycetes</taxon>
        <taxon>Diversisporales</taxon>
        <taxon>Gigasporaceae</taxon>
        <taxon>Cetraspora</taxon>
    </lineage>
</organism>
<name>A0ACA9M4G0_9GLOM</name>
<protein>
    <submittedName>
        <fullName evidence="1">8845_t:CDS:1</fullName>
    </submittedName>
</protein>
<comment type="caution">
    <text evidence="1">The sequence shown here is derived from an EMBL/GenBank/DDBJ whole genome shotgun (WGS) entry which is preliminary data.</text>
</comment>
<reference evidence="1" key="1">
    <citation type="submission" date="2021-06" db="EMBL/GenBank/DDBJ databases">
        <authorList>
            <person name="Kallberg Y."/>
            <person name="Tangrot J."/>
            <person name="Rosling A."/>
        </authorList>
    </citation>
    <scope>NUCLEOTIDE SEQUENCE</scope>
    <source>
        <strain evidence="1">28 12/20/2015</strain>
    </source>
</reference>
<feature type="non-terminal residue" evidence="1">
    <location>
        <position position="317"/>
    </location>
</feature>
<proteinExistence type="predicted"/>
<evidence type="ECO:0000313" key="2">
    <source>
        <dbReference type="Proteomes" id="UP000789366"/>
    </source>
</evidence>
<dbReference type="EMBL" id="CAJVPW010005697">
    <property type="protein sequence ID" value="CAG8558960.1"/>
    <property type="molecule type" value="Genomic_DNA"/>
</dbReference>
<evidence type="ECO:0000313" key="1">
    <source>
        <dbReference type="EMBL" id="CAG8558960.1"/>
    </source>
</evidence>